<name>A0ABX9MJ70_9DEIN</name>
<dbReference type="PANTHER" id="PTHR33886">
    <property type="entry name" value="UNSATURATED RHAMNOGALACTURONAN HYDROLASE (EUROFUNG)"/>
    <property type="match status" value="1"/>
</dbReference>
<protein>
    <submittedName>
        <fullName evidence="2">Glycosyl Hydrolase Family 88</fullName>
    </submittedName>
</protein>
<organism evidence="2 3">
    <name type="scientific">Meiothermus hypogaeus</name>
    <dbReference type="NCBI Taxonomy" id="884155"/>
    <lineage>
        <taxon>Bacteria</taxon>
        <taxon>Thermotogati</taxon>
        <taxon>Deinococcota</taxon>
        <taxon>Deinococci</taxon>
        <taxon>Thermales</taxon>
        <taxon>Thermaceae</taxon>
        <taxon>Meiothermus</taxon>
    </lineage>
</organism>
<dbReference type="Pfam" id="PF07470">
    <property type="entry name" value="Glyco_hydro_88"/>
    <property type="match status" value="1"/>
</dbReference>
<dbReference type="Gene3D" id="1.50.10.10">
    <property type="match status" value="1"/>
</dbReference>
<comment type="caution">
    <text evidence="2">The sequence shown here is derived from an EMBL/GenBank/DDBJ whole genome shotgun (WGS) entry which is preliminary data.</text>
</comment>
<dbReference type="GO" id="GO:0016787">
    <property type="term" value="F:hydrolase activity"/>
    <property type="evidence" value="ECO:0007669"/>
    <property type="project" value="UniProtKB-KW"/>
</dbReference>
<gene>
    <name evidence="2" type="ORF">Mhypo_02720</name>
</gene>
<evidence type="ECO:0000313" key="2">
    <source>
        <dbReference type="EMBL" id="RIH75925.1"/>
    </source>
</evidence>
<dbReference type="InterPro" id="IPR012341">
    <property type="entry name" value="6hp_glycosidase-like_sf"/>
</dbReference>
<evidence type="ECO:0000256" key="1">
    <source>
        <dbReference type="ARBA" id="ARBA00022801"/>
    </source>
</evidence>
<sequence length="264" mass="28802">MEEPGYIDLINQKLESFAPVAALAYLQQVQPTPERAQLLRALGRQMLETASLERDFLTTEGCFTLAFPLAACATVLGEHAWWAVAWQECARRWDFLYRGDLVLQRAYHDGRSYMVNWSRGTAWLVLGTVQTALQLPSGYPGRAELASRLTRMAPLLLRQQRPDGLWSVFTDQPNLPAETSGSAGIAAGLALAARAGWLGTEALQAAQRCAQGLAGFLEPDGCLGGVSQHNPASEVALQTHYRIRAAWGTGLYAQLIAALRGHVV</sequence>
<dbReference type="Proteomes" id="UP000265443">
    <property type="component" value="Unassembled WGS sequence"/>
</dbReference>
<dbReference type="InterPro" id="IPR010905">
    <property type="entry name" value="Glyco_hydro_88"/>
</dbReference>
<accession>A0ABX9MJ70</accession>
<evidence type="ECO:0000313" key="3">
    <source>
        <dbReference type="Proteomes" id="UP000265443"/>
    </source>
</evidence>
<dbReference type="SUPFAM" id="SSF48208">
    <property type="entry name" value="Six-hairpin glycosidases"/>
    <property type="match status" value="1"/>
</dbReference>
<dbReference type="PANTHER" id="PTHR33886:SF8">
    <property type="entry name" value="UNSATURATED RHAMNOGALACTURONAN HYDROLASE (EUROFUNG)"/>
    <property type="match status" value="1"/>
</dbReference>
<dbReference type="InterPro" id="IPR008928">
    <property type="entry name" value="6-hairpin_glycosidase_sf"/>
</dbReference>
<keyword evidence="1 2" id="KW-0378">Hydrolase</keyword>
<proteinExistence type="predicted"/>
<dbReference type="EMBL" id="QWKY01000063">
    <property type="protein sequence ID" value="RIH75925.1"/>
    <property type="molecule type" value="Genomic_DNA"/>
</dbReference>
<reference evidence="2 3" key="1">
    <citation type="submission" date="2018-08" db="EMBL/GenBank/DDBJ databases">
        <title>Meiothermus hypogaeus DSM 23238 genome sequencing project.</title>
        <authorList>
            <person name="Da Costa M.S."/>
            <person name="Albuquerque L."/>
            <person name="Raposo P."/>
            <person name="Froufe H.J.C."/>
            <person name="Barroso C.S."/>
            <person name="Egas C."/>
        </authorList>
    </citation>
    <scope>NUCLEOTIDE SEQUENCE [LARGE SCALE GENOMIC DNA]</scope>
    <source>
        <strain evidence="2 3">DSM 23238</strain>
    </source>
</reference>
<keyword evidence="3" id="KW-1185">Reference proteome</keyword>
<dbReference type="InterPro" id="IPR052043">
    <property type="entry name" value="PolySaccharide_Degr_Enz"/>
</dbReference>